<dbReference type="PANTHER" id="PTHR42870:SF1">
    <property type="entry name" value="NON-SPECIFIC LIPID-TRANSFER PROTEIN-LIKE 2"/>
    <property type="match status" value="1"/>
</dbReference>
<evidence type="ECO:0000313" key="2">
    <source>
        <dbReference type="EMBL" id="EIT70840.1"/>
    </source>
</evidence>
<evidence type="ECO:0000259" key="1">
    <source>
        <dbReference type="Pfam" id="PF22691"/>
    </source>
</evidence>
<evidence type="ECO:0000313" key="3">
    <source>
        <dbReference type="Proteomes" id="UP000003704"/>
    </source>
</evidence>
<proteinExistence type="predicted"/>
<protein>
    <recommendedName>
        <fullName evidence="1">Thiolase C-terminal domain-containing protein</fullName>
    </recommendedName>
</protein>
<dbReference type="RefSeq" id="WP_007183933.1">
    <property type="nucleotide sequence ID" value="NZ_AKGD01000001.1"/>
</dbReference>
<dbReference type="GO" id="GO:0003988">
    <property type="term" value="F:acetyl-CoA C-acyltransferase activity"/>
    <property type="evidence" value="ECO:0007669"/>
    <property type="project" value="UniProtKB-ARBA"/>
</dbReference>
<dbReference type="AlphaFoldDB" id="I8TAR0"/>
<comment type="caution">
    <text evidence="2">The sequence shown here is derived from an EMBL/GenBank/DDBJ whole genome shotgun (WGS) entry which is preliminary data.</text>
</comment>
<dbReference type="Pfam" id="PF22691">
    <property type="entry name" value="Thiolase_C_1"/>
    <property type="match status" value="1"/>
</dbReference>
<organism evidence="2 3">
    <name type="scientific">Hydrocarboniphaga effusa AP103</name>
    <dbReference type="NCBI Taxonomy" id="1172194"/>
    <lineage>
        <taxon>Bacteria</taxon>
        <taxon>Pseudomonadati</taxon>
        <taxon>Pseudomonadota</taxon>
        <taxon>Gammaproteobacteria</taxon>
        <taxon>Nevskiales</taxon>
        <taxon>Nevskiaceae</taxon>
        <taxon>Hydrocarboniphaga</taxon>
    </lineage>
</organism>
<feature type="domain" description="Thiolase C-terminal" evidence="1">
    <location>
        <begin position="251"/>
        <end position="384"/>
    </location>
</feature>
<dbReference type="PIRSF" id="PIRSF000429">
    <property type="entry name" value="Ac-CoA_Ac_transf"/>
    <property type="match status" value="1"/>
</dbReference>
<dbReference type="SUPFAM" id="SSF53901">
    <property type="entry name" value="Thiolase-like"/>
    <property type="match status" value="2"/>
</dbReference>
<dbReference type="OrthoDB" id="7053663at2"/>
<dbReference type="Proteomes" id="UP000003704">
    <property type="component" value="Unassembled WGS sequence"/>
</dbReference>
<dbReference type="PATRIC" id="fig|1172194.4.peg.937"/>
<accession>I8TAR0</accession>
<dbReference type="InterPro" id="IPR016039">
    <property type="entry name" value="Thiolase-like"/>
</dbReference>
<keyword evidence="3" id="KW-1185">Reference proteome</keyword>
<dbReference type="EMBL" id="AKGD01000001">
    <property type="protein sequence ID" value="EIT70840.1"/>
    <property type="molecule type" value="Genomic_DNA"/>
</dbReference>
<dbReference type="CDD" id="cd00829">
    <property type="entry name" value="SCP-x_thiolase"/>
    <property type="match status" value="1"/>
</dbReference>
<dbReference type="Gene3D" id="3.40.47.10">
    <property type="match status" value="1"/>
</dbReference>
<sequence length="386" mass="40998">MANDIDIAIIGVGLYGFGRHPEVSAIQMGVEAANKAMDDAGLGWRDVQVGYVGSLSVMMPETMTKFFGYTGMAMSKMFNGCATGGNLLLNTANAIRAGRGDIGICIGLDKHPKGAFSAGESMDSTALPQWYGDIGLTVNPQFFAMKIQRYMHDYGISPATLTRTAVKAFQNGALNPAAWRRSALTAEQIDSSQMVCDPLRKYHFCSPSDGAAAAIVCRADIAHRFPGTPIYLRAAEFRTREYGSIDVQATSFSTKATVGASEAAAKAAFEAAGIGPDEIDIVQCQDTEVGHEIMHLAELGLVRHGEQEGLIRDGGTSLTGRLPTNTDGGLLANGEPIGASGLRQVHEIVRQLRGVAGPHQVQRELKTGITHVYGFPGSSCVTILSK</sequence>
<gene>
    <name evidence="2" type="ORF">WQQ_09770</name>
</gene>
<reference evidence="2 3" key="1">
    <citation type="journal article" date="2012" name="J. Bacteriol.">
        <title>Genome Sequence of n-Alkane-Degrading Hydrocarboniphaga effusa Strain AP103T (ATCC BAA-332T).</title>
        <authorList>
            <person name="Chang H.K."/>
            <person name="Zylstra G.J."/>
            <person name="Chae J.C."/>
        </authorList>
    </citation>
    <scope>NUCLEOTIDE SEQUENCE [LARGE SCALE GENOMIC DNA]</scope>
    <source>
        <strain evidence="2 3">AP103</strain>
    </source>
</reference>
<dbReference type="InterPro" id="IPR002155">
    <property type="entry name" value="Thiolase"/>
</dbReference>
<dbReference type="InterPro" id="IPR055140">
    <property type="entry name" value="Thiolase_C_2"/>
</dbReference>
<name>I8TAR0_9GAMM</name>
<dbReference type="PANTHER" id="PTHR42870">
    <property type="entry name" value="ACETYL-COA C-ACETYLTRANSFERASE"/>
    <property type="match status" value="1"/>
</dbReference>
<dbReference type="STRING" id="1172194.WQQ_09770"/>